<dbReference type="Gene3D" id="3.40.720.10">
    <property type="entry name" value="Alkaline Phosphatase, subunit A"/>
    <property type="match status" value="1"/>
</dbReference>
<proteinExistence type="predicted"/>
<evidence type="ECO:0008006" key="3">
    <source>
        <dbReference type="Google" id="ProtNLM"/>
    </source>
</evidence>
<reference evidence="1 2" key="1">
    <citation type="submission" date="2019-03" db="EMBL/GenBank/DDBJ databases">
        <title>Deep-cultivation of Planctomycetes and their phenomic and genomic characterization uncovers novel biology.</title>
        <authorList>
            <person name="Wiegand S."/>
            <person name="Jogler M."/>
            <person name="Boedeker C."/>
            <person name="Pinto D."/>
            <person name="Vollmers J."/>
            <person name="Rivas-Marin E."/>
            <person name="Kohn T."/>
            <person name="Peeters S.H."/>
            <person name="Heuer A."/>
            <person name="Rast P."/>
            <person name="Oberbeckmann S."/>
            <person name="Bunk B."/>
            <person name="Jeske O."/>
            <person name="Meyerdierks A."/>
            <person name="Storesund J.E."/>
            <person name="Kallscheuer N."/>
            <person name="Luecker S."/>
            <person name="Lage O.M."/>
            <person name="Pohl T."/>
            <person name="Merkel B.J."/>
            <person name="Hornburger P."/>
            <person name="Mueller R.-W."/>
            <person name="Bruemmer F."/>
            <person name="Labrenz M."/>
            <person name="Spormann A.M."/>
            <person name="Op den Camp H."/>
            <person name="Overmann J."/>
            <person name="Amann R."/>
            <person name="Jetten M.S.M."/>
            <person name="Mascher T."/>
            <person name="Medema M.H."/>
            <person name="Devos D.P."/>
            <person name="Kaster A.-K."/>
            <person name="Ovreas L."/>
            <person name="Rohde M."/>
            <person name="Galperin M.Y."/>
            <person name="Jogler C."/>
        </authorList>
    </citation>
    <scope>NUCLEOTIDE SEQUENCE [LARGE SCALE GENOMIC DNA]</scope>
    <source>
        <strain evidence="1 2">Enr13</strain>
    </source>
</reference>
<dbReference type="PANTHER" id="PTHR43737:SF1">
    <property type="entry name" value="DUF1501 DOMAIN-CONTAINING PROTEIN"/>
    <property type="match status" value="1"/>
</dbReference>
<gene>
    <name evidence="1" type="ORF">Enr13x_37000</name>
</gene>
<dbReference type="EMBL" id="CP037423">
    <property type="protein sequence ID" value="QDV43840.1"/>
    <property type="molecule type" value="Genomic_DNA"/>
</dbReference>
<dbReference type="AlphaFoldDB" id="A0A518HSK2"/>
<evidence type="ECO:0000313" key="1">
    <source>
        <dbReference type="EMBL" id="QDV43840.1"/>
    </source>
</evidence>
<evidence type="ECO:0000313" key="2">
    <source>
        <dbReference type="Proteomes" id="UP000319004"/>
    </source>
</evidence>
<dbReference type="Proteomes" id="UP000319004">
    <property type="component" value="Chromosome"/>
</dbReference>
<dbReference type="PROSITE" id="PS51318">
    <property type="entry name" value="TAT"/>
    <property type="match status" value="1"/>
</dbReference>
<dbReference type="Pfam" id="PF07394">
    <property type="entry name" value="DUF1501"/>
    <property type="match status" value="1"/>
</dbReference>
<dbReference type="InterPro" id="IPR006311">
    <property type="entry name" value="TAT_signal"/>
</dbReference>
<sequence length="480" mass="53302">MKNLNQRINLVNRRDLLRQGTLGIGSLALSQLLSRDFQASAAGPSRPKLHHAPRAKNVIFLHMVGGPSQMDTFDPKPALDKWDGQSLPGELTEGQKFAFITPEARVIKSPYEFKPRGQSGVIMSELFPHLATVADELTVIRSMKTNEINHASGELFMHTGHGRMGRPTFGAWTSYGLGTENENLPAYVVLKDGLPVAGAPIWGSGFLPSNHQGVEFRGGKTPIHFLSNPEGTTSEERRAVVDAVKELNGQAYQHYRDPEIETRISQYELAYRMQTSVPELVDLNSEPEHILRQYGLRTARGANPGSSFARNCLQARRLVEEGVRFVQVFAKGWDHHADIYSALPRSVRNVDKACAALIQDLKQRGMLDDTLVIWGGEFGRTPMVQEHNAGTGELTAPGRDHHKECFSIWMAGGGVKGGFTYGTTDEFGFGIVENQVHVHDFHATCMHLLGIDHEQLTFRHQGRDYRLTDVHGHVVHDILA</sequence>
<dbReference type="InterPro" id="IPR010869">
    <property type="entry name" value="DUF1501"/>
</dbReference>
<dbReference type="KEGG" id="snep:Enr13x_37000"/>
<name>A0A518HSK2_9BACT</name>
<dbReference type="OrthoDB" id="127333at2"/>
<protein>
    <recommendedName>
        <fullName evidence="3">Sulfatase</fullName>
    </recommendedName>
</protein>
<organism evidence="1 2">
    <name type="scientific">Stieleria neptunia</name>
    <dbReference type="NCBI Taxonomy" id="2527979"/>
    <lineage>
        <taxon>Bacteria</taxon>
        <taxon>Pseudomonadati</taxon>
        <taxon>Planctomycetota</taxon>
        <taxon>Planctomycetia</taxon>
        <taxon>Pirellulales</taxon>
        <taxon>Pirellulaceae</taxon>
        <taxon>Stieleria</taxon>
    </lineage>
</organism>
<accession>A0A518HSK2</accession>
<dbReference type="SUPFAM" id="SSF53649">
    <property type="entry name" value="Alkaline phosphatase-like"/>
    <property type="match status" value="1"/>
</dbReference>
<keyword evidence="2" id="KW-1185">Reference proteome</keyword>
<dbReference type="RefSeq" id="WP_145388194.1">
    <property type="nucleotide sequence ID" value="NZ_CP037423.1"/>
</dbReference>
<dbReference type="PANTHER" id="PTHR43737">
    <property type="entry name" value="BLL7424 PROTEIN"/>
    <property type="match status" value="1"/>
</dbReference>
<dbReference type="InterPro" id="IPR017850">
    <property type="entry name" value="Alkaline_phosphatase_core_sf"/>
</dbReference>